<accession>A0A9X4C421</accession>
<feature type="region of interest" description="Disordered" evidence="1">
    <location>
        <begin position="634"/>
        <end position="667"/>
    </location>
</feature>
<dbReference type="PANTHER" id="PTHR32305:SF15">
    <property type="entry name" value="PROTEIN RHSA-RELATED"/>
    <property type="match status" value="1"/>
</dbReference>
<dbReference type="RefSeq" id="WP_273877556.1">
    <property type="nucleotide sequence ID" value="NZ_JAMDHA010000021.1"/>
</dbReference>
<gene>
    <name evidence="2" type="ORF">M5G27_18900</name>
</gene>
<organism evidence="2 3">
    <name type="scientific">Pseudomonas shahriarae</name>
    <dbReference type="NCBI Taxonomy" id="2745512"/>
    <lineage>
        <taxon>Bacteria</taxon>
        <taxon>Pseudomonadati</taxon>
        <taxon>Pseudomonadota</taxon>
        <taxon>Gammaproteobacteria</taxon>
        <taxon>Pseudomonadales</taxon>
        <taxon>Pseudomonadaceae</taxon>
        <taxon>Pseudomonas</taxon>
    </lineage>
</organism>
<dbReference type="PANTHER" id="PTHR32305">
    <property type="match status" value="1"/>
</dbReference>
<reference evidence="2 3" key="1">
    <citation type="submission" date="2022-05" db="EMBL/GenBank/DDBJ databases">
        <title>Novel Pseudomonas spp. Isolated from a Rainbow Trout Aquaculture Facility.</title>
        <authorList>
            <person name="Testerman T."/>
            <person name="Graf J."/>
        </authorList>
    </citation>
    <scope>NUCLEOTIDE SEQUENCE [LARGE SCALE GENOMIC DNA]</scope>
    <source>
        <strain evidence="2 3">ID1042</strain>
    </source>
</reference>
<dbReference type="EMBL" id="JAMDHA010000021">
    <property type="protein sequence ID" value="MDD1009548.1"/>
    <property type="molecule type" value="Genomic_DNA"/>
</dbReference>
<proteinExistence type="predicted"/>
<dbReference type="NCBIfam" id="TIGR03696">
    <property type="entry name" value="Rhs_assc_core"/>
    <property type="match status" value="1"/>
</dbReference>
<evidence type="ECO:0000313" key="3">
    <source>
        <dbReference type="Proteomes" id="UP001148185"/>
    </source>
</evidence>
<dbReference type="Proteomes" id="UP001148185">
    <property type="component" value="Unassembled WGS sequence"/>
</dbReference>
<dbReference type="InterPro" id="IPR022385">
    <property type="entry name" value="Rhs_assc_core"/>
</dbReference>
<evidence type="ECO:0000256" key="1">
    <source>
        <dbReference type="SAM" id="MobiDB-lite"/>
    </source>
</evidence>
<dbReference type="Gene3D" id="2.180.10.10">
    <property type="entry name" value="RHS repeat-associated core"/>
    <property type="match status" value="1"/>
</dbReference>
<comment type="caution">
    <text evidence="2">The sequence shown here is derived from an EMBL/GenBank/DDBJ whole genome shotgun (WGS) entry which is preliminary data.</text>
</comment>
<keyword evidence="3" id="KW-1185">Reference proteome</keyword>
<evidence type="ECO:0000313" key="2">
    <source>
        <dbReference type="EMBL" id="MDD1009548.1"/>
    </source>
</evidence>
<sequence>MFTLMHASVHWRTPSLTVNDGRGLPIRQIGYLRSVAGEPAIALITRQGYDVTGRNVTQQDPRLTVPNLVMVHGLGGQVLKVDSVDAGWRLNLPGLAGEPLERWDERCSHWRTTFDTRLRVVTVEENGQADVDIFTYADATADSGQNRRGQLLAQKDASGTLHMDSYGLLGQPLRETRTFVDGEAFTSQRIFSPLGAVLEQTDAGGHQQQSRYGLTGHLKQVRLRLSGNTDWQPVIFDIRLNAAGQITEQHAGNEVISQWIYDPANGRLRSQSSRKGSDPVLQSFEYSHDRVGNITRIEDHTFQTVHYANQVIDGHRDFTYDSLYRLTRATGYDDSPLSDIPGLPQPTDPKKRLNYTQTYQYDNGGNLLELRHVRADASYTRQMRMDANSNRGVRWQPTDPEPDFDQLFDRHGNLLAVQPGQPLKWNARDELQSVTRIHREDGRADAEHYHYSAGARVFKRHETFAGTTGHFHQVRYLPGLEILTKDNGEELHVISAGSARCLHWVKNPPSGVQRIQLRYSLVDHLGSCVMELDEHAKTISHEGYYPFGATAWLAAKSAIEVSYKFARYSGKEMDISGLYYYGERYYAPWLQRWINPDPSGSIDGLNLYCMTGNDPINFIDRQGTTRTAAQTVTLTISPDPSTPPESVSNPRDNPPPLPPPEPSKPWKLRARDTARNAANSRVGLALLPTGGSSPATGAMVAAMVASVGQVVVHSTLFNPGWSPPGSWDPATGGGLPPAEVTQDANRMFNQINVAATLAATLAGAVLGPIVGGYVDDLRDTQNIRAKNAKAEKMIDRIDGLIAEHRVMDQVSRKAQNALRDQVLEVEELTGITWDSMNQLEKIGRLRPLESAVEVSTQTVAVDRQVRLRVPMKARKLAKR</sequence>
<protein>
    <submittedName>
        <fullName evidence="2">RHS repeat-associated core domain-containing protein</fullName>
    </submittedName>
</protein>
<feature type="compositionally biased region" description="Polar residues" evidence="1">
    <location>
        <begin position="636"/>
        <end position="649"/>
    </location>
</feature>
<dbReference type="InterPro" id="IPR050708">
    <property type="entry name" value="T6SS_VgrG/RHS"/>
</dbReference>
<name>A0A9X4C421_9PSED</name>
<dbReference type="AlphaFoldDB" id="A0A9X4C421"/>
<feature type="compositionally biased region" description="Pro residues" evidence="1">
    <location>
        <begin position="652"/>
        <end position="663"/>
    </location>
</feature>